<gene>
    <name evidence="2" type="ORF">OIDMADRAFT_24254</name>
</gene>
<evidence type="ECO:0008006" key="4">
    <source>
        <dbReference type="Google" id="ProtNLM"/>
    </source>
</evidence>
<keyword evidence="3" id="KW-1185">Reference proteome</keyword>
<feature type="compositionally biased region" description="Basic and acidic residues" evidence="1">
    <location>
        <begin position="215"/>
        <end position="241"/>
    </location>
</feature>
<sequence>MAREHPLTGSCSCGRNKFVVQIPSDPTDIAHVFFDNSSSHRRAVSHPLPSYLRIPLSWYTSTTHSYFPDESAHTIRRVYTSPDDPTSLRHFCGFCGTPLSYWSESPLEESEFICLTLGSLEETDLRDLEELGVIPGITESEPEEVEKHEQTAGRDLGPGIPWFENMVSGSRLASIQRSAGTKQGSTWSIEWDIVEWTEEDTSGMSLMQAGEGENEDRGAGKRKLADATESDTAKEWNEQRV</sequence>
<feature type="region of interest" description="Disordered" evidence="1">
    <location>
        <begin position="200"/>
        <end position="241"/>
    </location>
</feature>
<dbReference type="HOGENOM" id="CLU_098340_0_0_1"/>
<dbReference type="EMBL" id="KN832871">
    <property type="protein sequence ID" value="KIN05889.1"/>
    <property type="molecule type" value="Genomic_DNA"/>
</dbReference>
<reference evidence="3" key="2">
    <citation type="submission" date="2015-01" db="EMBL/GenBank/DDBJ databases">
        <title>Evolutionary Origins and Diversification of the Mycorrhizal Mutualists.</title>
        <authorList>
            <consortium name="DOE Joint Genome Institute"/>
            <consortium name="Mycorrhizal Genomics Consortium"/>
            <person name="Kohler A."/>
            <person name="Kuo A."/>
            <person name="Nagy L.G."/>
            <person name="Floudas D."/>
            <person name="Copeland A."/>
            <person name="Barry K.W."/>
            <person name="Cichocki N."/>
            <person name="Veneault-Fourrey C."/>
            <person name="LaButti K."/>
            <person name="Lindquist E.A."/>
            <person name="Lipzen A."/>
            <person name="Lundell T."/>
            <person name="Morin E."/>
            <person name="Murat C."/>
            <person name="Riley R."/>
            <person name="Ohm R."/>
            <person name="Sun H."/>
            <person name="Tunlid A."/>
            <person name="Henrissat B."/>
            <person name="Grigoriev I.V."/>
            <person name="Hibbett D.S."/>
            <person name="Martin F."/>
        </authorList>
    </citation>
    <scope>NUCLEOTIDE SEQUENCE [LARGE SCALE GENOMIC DNA]</scope>
    <source>
        <strain evidence="3">Zn</strain>
    </source>
</reference>
<protein>
    <recommendedName>
        <fullName evidence="4">CENP-V/GFA domain-containing protein</fullName>
    </recommendedName>
</protein>
<organism evidence="2 3">
    <name type="scientific">Oidiodendron maius (strain Zn)</name>
    <dbReference type="NCBI Taxonomy" id="913774"/>
    <lineage>
        <taxon>Eukaryota</taxon>
        <taxon>Fungi</taxon>
        <taxon>Dikarya</taxon>
        <taxon>Ascomycota</taxon>
        <taxon>Pezizomycotina</taxon>
        <taxon>Leotiomycetes</taxon>
        <taxon>Leotiomycetes incertae sedis</taxon>
        <taxon>Myxotrichaceae</taxon>
        <taxon>Oidiodendron</taxon>
    </lineage>
</organism>
<name>A0A0C3D3N7_OIDMZ</name>
<dbReference type="STRING" id="913774.A0A0C3D3N7"/>
<dbReference type="InParanoid" id="A0A0C3D3N7"/>
<dbReference type="OrthoDB" id="3907216at2759"/>
<evidence type="ECO:0000256" key="1">
    <source>
        <dbReference type="SAM" id="MobiDB-lite"/>
    </source>
</evidence>
<evidence type="ECO:0000313" key="3">
    <source>
        <dbReference type="Proteomes" id="UP000054321"/>
    </source>
</evidence>
<reference evidence="2 3" key="1">
    <citation type="submission" date="2014-04" db="EMBL/GenBank/DDBJ databases">
        <authorList>
            <consortium name="DOE Joint Genome Institute"/>
            <person name="Kuo A."/>
            <person name="Martino E."/>
            <person name="Perotto S."/>
            <person name="Kohler A."/>
            <person name="Nagy L.G."/>
            <person name="Floudas D."/>
            <person name="Copeland A."/>
            <person name="Barry K.W."/>
            <person name="Cichocki N."/>
            <person name="Veneault-Fourrey C."/>
            <person name="LaButti K."/>
            <person name="Lindquist E.A."/>
            <person name="Lipzen A."/>
            <person name="Lundell T."/>
            <person name="Morin E."/>
            <person name="Murat C."/>
            <person name="Sun H."/>
            <person name="Tunlid A."/>
            <person name="Henrissat B."/>
            <person name="Grigoriev I.V."/>
            <person name="Hibbett D.S."/>
            <person name="Martin F."/>
            <person name="Nordberg H.P."/>
            <person name="Cantor M.N."/>
            <person name="Hua S.X."/>
        </authorList>
    </citation>
    <scope>NUCLEOTIDE SEQUENCE [LARGE SCALE GENOMIC DNA]</scope>
    <source>
        <strain evidence="2 3">Zn</strain>
    </source>
</reference>
<dbReference type="Gene3D" id="2.170.150.70">
    <property type="match status" value="1"/>
</dbReference>
<dbReference type="AlphaFoldDB" id="A0A0C3D3N7"/>
<dbReference type="Proteomes" id="UP000054321">
    <property type="component" value="Unassembled WGS sequence"/>
</dbReference>
<accession>A0A0C3D3N7</accession>
<proteinExistence type="predicted"/>
<evidence type="ECO:0000313" key="2">
    <source>
        <dbReference type="EMBL" id="KIN05889.1"/>
    </source>
</evidence>